<comment type="caution">
    <text evidence="1">The sequence shown here is derived from an EMBL/GenBank/DDBJ whole genome shotgun (WGS) entry which is preliminary data.</text>
</comment>
<dbReference type="EMBL" id="JANCMU010000001">
    <property type="protein sequence ID" value="MDG4944849.1"/>
    <property type="molecule type" value="Genomic_DNA"/>
</dbReference>
<evidence type="ECO:0008006" key="3">
    <source>
        <dbReference type="Google" id="ProtNLM"/>
    </source>
</evidence>
<organism evidence="1 2">
    <name type="scientific">Profundicola chukchiensis</name>
    <dbReference type="NCBI Taxonomy" id="2961959"/>
    <lineage>
        <taxon>Bacteria</taxon>
        <taxon>Pseudomonadati</taxon>
        <taxon>Bacteroidota</taxon>
        <taxon>Flavobacteriia</taxon>
        <taxon>Flavobacteriales</taxon>
        <taxon>Weeksellaceae</taxon>
        <taxon>Profundicola</taxon>
    </lineage>
</organism>
<accession>A0A9X4RWT6</accession>
<dbReference type="Proteomes" id="UP001152599">
    <property type="component" value="Unassembled WGS sequence"/>
</dbReference>
<dbReference type="RefSeq" id="WP_304419601.1">
    <property type="nucleotide sequence ID" value="NZ_JANCMU010000001.1"/>
</dbReference>
<proteinExistence type="predicted"/>
<name>A0A9X4RWT6_9FLAO</name>
<dbReference type="AlphaFoldDB" id="A0A9X4RWT6"/>
<gene>
    <name evidence="1" type="ORF">NMK71_00330</name>
</gene>
<reference evidence="1" key="1">
    <citation type="submission" date="2022-07" db="EMBL/GenBank/DDBJ databases">
        <title>Description and genome-wide analysis of Profundicola chukchiensis gen. nov., sp. nov., marine bacteria isolated from bottom sediments of the Chukchi Sea.</title>
        <authorList>
            <person name="Romanenko L."/>
            <person name="Otstavnykh N."/>
            <person name="Kurilenko V."/>
            <person name="Eremeev V."/>
            <person name="Velansky P."/>
            <person name="Mikhailov V."/>
            <person name="Isaeva M."/>
        </authorList>
    </citation>
    <scope>NUCLEOTIDE SEQUENCE</scope>
    <source>
        <strain evidence="1">KMM 9713</strain>
    </source>
</reference>
<evidence type="ECO:0000313" key="1">
    <source>
        <dbReference type="EMBL" id="MDG4944849.1"/>
    </source>
</evidence>
<sequence>MRYLSILTAILFLVSCNTSKIPVKKDFKIIDLTQQKWQGKGNINGVYYKASLEQTTKGEVEFDSIYVENNWHKAFVEDENPFVVMASITRESTGQEQGQMTPEDISTTDKSKIEIIRPSESTNDFNGKNMLLYRLNGKKRYLELGKFRFINPN</sequence>
<dbReference type="PROSITE" id="PS51257">
    <property type="entry name" value="PROKAR_LIPOPROTEIN"/>
    <property type="match status" value="1"/>
</dbReference>
<protein>
    <recommendedName>
        <fullName evidence="3">Lipoprotein</fullName>
    </recommendedName>
</protein>
<evidence type="ECO:0000313" key="2">
    <source>
        <dbReference type="Proteomes" id="UP001152599"/>
    </source>
</evidence>
<keyword evidence="2" id="KW-1185">Reference proteome</keyword>